<reference evidence="8" key="2">
    <citation type="submission" date="2025-09" db="UniProtKB">
        <authorList>
            <consortium name="Ensembl"/>
        </authorList>
    </citation>
    <scope>IDENTIFICATION</scope>
</reference>
<gene>
    <name evidence="8" type="primary">Gdf15</name>
</gene>
<dbReference type="GO" id="GO:0005615">
    <property type="term" value="C:extracellular space"/>
    <property type="evidence" value="ECO:0007669"/>
    <property type="project" value="TreeGrafter"/>
</dbReference>
<dbReference type="GO" id="GO:0040015">
    <property type="term" value="P:negative regulation of multicellular organism growth"/>
    <property type="evidence" value="ECO:0007669"/>
    <property type="project" value="Ensembl"/>
</dbReference>
<dbReference type="Ensembl" id="ENSJJAT00000031007.1">
    <property type="protein sequence ID" value="ENSJJAP00000024425.1"/>
    <property type="gene ID" value="ENSJJAG00000023889.1"/>
</dbReference>
<proteinExistence type="inferred from homology"/>
<keyword evidence="5" id="KW-0339">Growth factor</keyword>
<dbReference type="InterPro" id="IPR001839">
    <property type="entry name" value="TGF-b_C"/>
</dbReference>
<dbReference type="GO" id="GO:0060400">
    <property type="term" value="P:negative regulation of growth hormone receptor signaling pathway"/>
    <property type="evidence" value="ECO:0007669"/>
    <property type="project" value="Ensembl"/>
</dbReference>
<dbReference type="GO" id="GO:0008083">
    <property type="term" value="F:growth factor activity"/>
    <property type="evidence" value="ECO:0007669"/>
    <property type="project" value="UniProtKB-KW"/>
</dbReference>
<feature type="domain" description="TGF-beta family profile" evidence="7">
    <location>
        <begin position="183"/>
        <end position="301"/>
    </location>
</feature>
<evidence type="ECO:0000256" key="1">
    <source>
        <dbReference type="ARBA" id="ARBA00004613"/>
    </source>
</evidence>
<name>A0A8C5LLE0_JACJA</name>
<dbReference type="GO" id="GO:0005179">
    <property type="term" value="F:hormone activity"/>
    <property type="evidence" value="ECO:0007669"/>
    <property type="project" value="Ensembl"/>
</dbReference>
<reference evidence="8" key="1">
    <citation type="submission" date="2025-08" db="UniProtKB">
        <authorList>
            <consortium name="Ensembl"/>
        </authorList>
    </citation>
    <scope>IDENTIFICATION</scope>
</reference>
<dbReference type="Proteomes" id="UP000694385">
    <property type="component" value="Unassembled WGS sequence"/>
</dbReference>
<evidence type="ECO:0000256" key="2">
    <source>
        <dbReference type="ARBA" id="ARBA00006656"/>
    </source>
</evidence>
<dbReference type="GeneTree" id="ENSGT00940000161872"/>
<evidence type="ECO:0000256" key="6">
    <source>
        <dbReference type="SAM" id="SignalP"/>
    </source>
</evidence>
<accession>A0A8C5LLE0</accession>
<evidence type="ECO:0000256" key="3">
    <source>
        <dbReference type="ARBA" id="ARBA00022525"/>
    </source>
</evidence>
<organism evidence="8 9">
    <name type="scientific">Jaculus jaculus</name>
    <name type="common">Lesser Egyptian jerboa</name>
    <dbReference type="NCBI Taxonomy" id="51337"/>
    <lineage>
        <taxon>Eukaryota</taxon>
        <taxon>Metazoa</taxon>
        <taxon>Chordata</taxon>
        <taxon>Craniata</taxon>
        <taxon>Vertebrata</taxon>
        <taxon>Euteleostomi</taxon>
        <taxon>Mammalia</taxon>
        <taxon>Eutheria</taxon>
        <taxon>Euarchontoglires</taxon>
        <taxon>Glires</taxon>
        <taxon>Rodentia</taxon>
        <taxon>Myomorpha</taxon>
        <taxon>Dipodoidea</taxon>
        <taxon>Dipodidae</taxon>
        <taxon>Dipodinae</taxon>
        <taxon>Jaculus</taxon>
    </lineage>
</organism>
<evidence type="ECO:0000313" key="8">
    <source>
        <dbReference type="Ensembl" id="ENSJJAP00000024425.1"/>
    </source>
</evidence>
<dbReference type="GO" id="GO:0002686">
    <property type="term" value="P:negative regulation of leukocyte migration"/>
    <property type="evidence" value="ECO:0007669"/>
    <property type="project" value="Ensembl"/>
</dbReference>
<dbReference type="InterPro" id="IPR015615">
    <property type="entry name" value="TGF-beta-rel"/>
</dbReference>
<feature type="chain" id="PRO_5034482223" evidence="6">
    <location>
        <begin position="26"/>
        <end position="301"/>
    </location>
</feature>
<dbReference type="GO" id="GO:0032099">
    <property type="term" value="P:negative regulation of appetite"/>
    <property type="evidence" value="ECO:0007669"/>
    <property type="project" value="Ensembl"/>
</dbReference>
<evidence type="ECO:0000256" key="5">
    <source>
        <dbReference type="RuleBase" id="RU000354"/>
    </source>
</evidence>
<dbReference type="PROSITE" id="PS51362">
    <property type="entry name" value="TGF_BETA_2"/>
    <property type="match status" value="1"/>
</dbReference>
<keyword evidence="6" id="KW-0732">Signal</keyword>
<dbReference type="GO" id="GO:0042803">
    <property type="term" value="F:protein homodimerization activity"/>
    <property type="evidence" value="ECO:0007669"/>
    <property type="project" value="Ensembl"/>
</dbReference>
<dbReference type="PANTHER" id="PTHR11848">
    <property type="entry name" value="TGF-BETA FAMILY"/>
    <property type="match status" value="1"/>
</dbReference>
<comment type="subcellular location">
    <subcellularLocation>
        <location evidence="1">Secreted</location>
    </subcellularLocation>
</comment>
<keyword evidence="4" id="KW-0325">Glycoprotein</keyword>
<dbReference type="Pfam" id="PF00019">
    <property type="entry name" value="TGF_beta"/>
    <property type="match status" value="1"/>
</dbReference>
<comment type="similarity">
    <text evidence="2 5">Belongs to the TGF-beta family.</text>
</comment>
<keyword evidence="3" id="KW-0964">Secreted</keyword>
<evidence type="ECO:0000256" key="4">
    <source>
        <dbReference type="ARBA" id="ARBA00023180"/>
    </source>
</evidence>
<evidence type="ECO:0000313" key="9">
    <source>
        <dbReference type="Proteomes" id="UP000694385"/>
    </source>
</evidence>
<dbReference type="GO" id="GO:1901558">
    <property type="term" value="P:response to metformin"/>
    <property type="evidence" value="ECO:0007669"/>
    <property type="project" value="Ensembl"/>
</dbReference>
<dbReference type="GO" id="GO:0046321">
    <property type="term" value="P:positive regulation of fatty acid oxidation"/>
    <property type="evidence" value="ECO:0007669"/>
    <property type="project" value="Ensembl"/>
</dbReference>
<keyword evidence="9" id="KW-1185">Reference proteome</keyword>
<dbReference type="GO" id="GO:0043410">
    <property type="term" value="P:positive regulation of MAPK cascade"/>
    <property type="evidence" value="ECO:0007669"/>
    <property type="project" value="Ensembl"/>
</dbReference>
<dbReference type="PANTHER" id="PTHR11848:SF78">
    <property type="entry name" value="GROWTH_DIFFERENTIATION FACTOR 15"/>
    <property type="match status" value="1"/>
</dbReference>
<dbReference type="SMART" id="SM00204">
    <property type="entry name" value="TGFB"/>
    <property type="match status" value="1"/>
</dbReference>
<dbReference type="SUPFAM" id="SSF57501">
    <property type="entry name" value="Cystine-knot cytokines"/>
    <property type="match status" value="1"/>
</dbReference>
<dbReference type="GO" id="GO:0005125">
    <property type="term" value="F:cytokine activity"/>
    <property type="evidence" value="ECO:0007669"/>
    <property type="project" value="Ensembl"/>
</dbReference>
<dbReference type="GO" id="GO:0062197">
    <property type="term" value="P:cellular response to chemical stress"/>
    <property type="evidence" value="ECO:0007669"/>
    <property type="project" value="Ensembl"/>
</dbReference>
<dbReference type="InterPro" id="IPR029034">
    <property type="entry name" value="Cystine-knot_cytokine"/>
</dbReference>
<feature type="signal peptide" evidence="6">
    <location>
        <begin position="1"/>
        <end position="25"/>
    </location>
</feature>
<sequence length="301" mass="32687">MSPPLRTRGSQLRFLPFLLLTVVMSRPLPGDAVGSGPDAHQDPFASRELRASIEQLLNRLLANQSREVSNPGPGPAPVVRLSAFLPTVRQGSHGHLLLRIPLPWLTQDLPASHRLHRALLQPSRAVPEPWDITRPLLRELSLRGARGGALRLRLSAPVGEARTESPPFGSARLELQFQAAGARGRRSTHAHARDACPLGPGRCCRLHTVAASLQDLGWADWVLSPRQLQVAVCAGECPQLYRAANTHAQVRGRLHGLQPLRVPAPCCVPAAFAPVVLVQRTDSGVALRTYDDLMARSCHCA</sequence>
<dbReference type="GO" id="GO:0002023">
    <property type="term" value="P:reduction of food intake in response to dietary excess"/>
    <property type="evidence" value="ECO:0007669"/>
    <property type="project" value="Ensembl"/>
</dbReference>
<dbReference type="OMA" id="DHCPLGP"/>
<dbReference type="Gene3D" id="2.10.90.10">
    <property type="entry name" value="Cystine-knot cytokines"/>
    <property type="match status" value="1"/>
</dbReference>
<dbReference type="GO" id="GO:0160144">
    <property type="term" value="P:GDF15-GFRAL signaling pathway"/>
    <property type="evidence" value="ECO:0007669"/>
    <property type="project" value="Ensembl"/>
</dbReference>
<dbReference type="GO" id="GO:1901741">
    <property type="term" value="P:positive regulation of myoblast fusion"/>
    <property type="evidence" value="ECO:0007669"/>
    <property type="project" value="Ensembl"/>
</dbReference>
<dbReference type="AlphaFoldDB" id="A0A8C5LLE0"/>
<protein>
    <submittedName>
        <fullName evidence="8">Growth differentiation factor 15</fullName>
    </submittedName>
</protein>
<evidence type="ECO:0000259" key="7">
    <source>
        <dbReference type="PROSITE" id="PS51362"/>
    </source>
</evidence>